<dbReference type="AlphaFoldDB" id="A0A238VHA1"/>
<dbReference type="EMBL" id="FZNO01000003">
    <property type="protein sequence ID" value="SNR33571.1"/>
    <property type="molecule type" value="Genomic_DNA"/>
</dbReference>
<organism evidence="3 4">
    <name type="scientific">Blastococcus mobilis</name>
    <dbReference type="NCBI Taxonomy" id="1938746"/>
    <lineage>
        <taxon>Bacteria</taxon>
        <taxon>Bacillati</taxon>
        <taxon>Actinomycetota</taxon>
        <taxon>Actinomycetes</taxon>
        <taxon>Geodermatophilales</taxon>
        <taxon>Geodermatophilaceae</taxon>
        <taxon>Blastococcus</taxon>
    </lineage>
</organism>
<reference evidence="3 4" key="1">
    <citation type="submission" date="2017-06" db="EMBL/GenBank/DDBJ databases">
        <authorList>
            <person name="Kim H.J."/>
            <person name="Triplett B.A."/>
        </authorList>
    </citation>
    <scope>NUCLEOTIDE SEQUENCE [LARGE SCALE GENOMIC DNA]</scope>
    <source>
        <strain evidence="3 4">DSM 44272</strain>
    </source>
</reference>
<feature type="region of interest" description="Disordered" evidence="1">
    <location>
        <begin position="218"/>
        <end position="255"/>
    </location>
</feature>
<feature type="transmembrane region" description="Helical" evidence="2">
    <location>
        <begin position="116"/>
        <end position="136"/>
    </location>
</feature>
<feature type="transmembrane region" description="Helical" evidence="2">
    <location>
        <begin position="143"/>
        <end position="162"/>
    </location>
</feature>
<proteinExistence type="predicted"/>
<accession>A0A238VHA1</accession>
<dbReference type="Pfam" id="PF10821">
    <property type="entry name" value="DUF2567"/>
    <property type="match status" value="1"/>
</dbReference>
<feature type="transmembrane region" description="Helical" evidence="2">
    <location>
        <begin position="193"/>
        <end position="212"/>
    </location>
</feature>
<keyword evidence="4" id="KW-1185">Reference proteome</keyword>
<gene>
    <name evidence="3" type="ORF">SAMN06272737_103152</name>
</gene>
<evidence type="ECO:0008006" key="5">
    <source>
        <dbReference type="Google" id="ProtNLM"/>
    </source>
</evidence>
<feature type="compositionally biased region" description="Pro residues" evidence="1">
    <location>
        <begin position="246"/>
        <end position="255"/>
    </location>
</feature>
<keyword evidence="2" id="KW-0812">Transmembrane</keyword>
<dbReference type="Proteomes" id="UP000198403">
    <property type="component" value="Unassembled WGS sequence"/>
</dbReference>
<evidence type="ECO:0000256" key="1">
    <source>
        <dbReference type="SAM" id="MobiDB-lite"/>
    </source>
</evidence>
<sequence>MSKDPVLLTPSQPRGEPRDGAALTTGPARAGMPLFTGAVSHPSPLPRAASAYWGGWSEVRADLRSSAGIVLALVAAGVPAGLLWWWLAPRADFRVTDAEPVPIGNPSDELLIADDAVFALLLAGLGLLAGAAAWSLRHRRGVATVLALAVGACLMSAVAWQLGELLGAGPSRAELADVGAQVTTSLTLGSLPALALAPFTALLAYLVAVLYAPRDDLGRTDPGETRTWPPPQVAGESPAGERPLVDVPPPGRPSA</sequence>
<dbReference type="InterPro" id="IPR021213">
    <property type="entry name" value="DUF2567"/>
</dbReference>
<name>A0A238VHA1_9ACTN</name>
<feature type="region of interest" description="Disordered" evidence="1">
    <location>
        <begin position="1"/>
        <end position="26"/>
    </location>
</feature>
<protein>
    <recommendedName>
        <fullName evidence="5">LPXTG-motif cell wall anchor domain-containing protein</fullName>
    </recommendedName>
</protein>
<evidence type="ECO:0000313" key="3">
    <source>
        <dbReference type="EMBL" id="SNR33571.1"/>
    </source>
</evidence>
<keyword evidence="2" id="KW-0472">Membrane</keyword>
<keyword evidence="2" id="KW-1133">Transmembrane helix</keyword>
<evidence type="ECO:0000256" key="2">
    <source>
        <dbReference type="SAM" id="Phobius"/>
    </source>
</evidence>
<feature type="transmembrane region" description="Helical" evidence="2">
    <location>
        <begin position="67"/>
        <end position="87"/>
    </location>
</feature>
<evidence type="ECO:0000313" key="4">
    <source>
        <dbReference type="Proteomes" id="UP000198403"/>
    </source>
</evidence>